<evidence type="ECO:0000256" key="1">
    <source>
        <dbReference type="ARBA" id="ARBA00022656"/>
    </source>
</evidence>
<keyword evidence="1" id="KW-0800">Toxin</keyword>
<feature type="domain" description="ShKT" evidence="4">
    <location>
        <begin position="228"/>
        <end position="267"/>
    </location>
</feature>
<dbReference type="PROSITE" id="PS51670">
    <property type="entry name" value="SHKT"/>
    <property type="match status" value="1"/>
</dbReference>
<dbReference type="SMART" id="SM00254">
    <property type="entry name" value="ShKT"/>
    <property type="match status" value="2"/>
</dbReference>
<evidence type="ECO:0000259" key="4">
    <source>
        <dbReference type="PROSITE" id="PS51670"/>
    </source>
</evidence>
<sequence>LPDVPWYAHDIPQTEFGEGEVFPSANSEKLITAQTSMAEIKRLFESVEQMSVRSDESTDESEGPRAWYKPQQDETLHDERSKLENNSFKREKSVGVVKCKMTKLDFRVKLCIDLRDCNKYKDECDDDSISSYRKKFLRNNCAYTCRRCSLNSSRQRHRVLPQIVRLAIQGMDVVGMDKKHWVRMKKDAYLVRTLIHELVGCLRPAILRSTTLEPLEKLTVRRNVESVCFDERMTSNCENWAGRGLCTGIRGWKAYMEENCRKTCGFCKSSGESLFLQFAVHMSVRGMVPEHFQQPASGHCVEFGKLLVQ</sequence>
<dbReference type="InterPro" id="IPR003582">
    <property type="entry name" value="ShKT_dom"/>
</dbReference>
<reference evidence="5 6" key="1">
    <citation type="journal article" date="2018" name="Sci. Rep.">
        <title>Comparative analysis of the Pocillopora damicornis genome highlights role of immune system in coral evolution.</title>
        <authorList>
            <person name="Cunning R."/>
            <person name="Bay R.A."/>
            <person name="Gillette P."/>
            <person name="Baker A.C."/>
            <person name="Traylor-Knowles N."/>
        </authorList>
    </citation>
    <scope>NUCLEOTIDE SEQUENCE [LARGE SCALE GENOMIC DNA]</scope>
    <source>
        <strain evidence="5">RSMAS</strain>
        <tissue evidence="5">Whole animal</tissue>
    </source>
</reference>
<keyword evidence="6" id="KW-1185">Reference proteome</keyword>
<feature type="region of interest" description="Disordered" evidence="3">
    <location>
        <begin position="51"/>
        <end position="84"/>
    </location>
</feature>
<dbReference type="GO" id="GO:0090729">
    <property type="term" value="F:toxin activity"/>
    <property type="evidence" value="ECO:0007669"/>
    <property type="project" value="UniProtKB-KW"/>
</dbReference>
<evidence type="ECO:0000256" key="2">
    <source>
        <dbReference type="PROSITE-ProRule" id="PRU01005"/>
    </source>
</evidence>
<protein>
    <recommendedName>
        <fullName evidence="4">ShKT domain-containing protein</fullName>
    </recommendedName>
</protein>
<comment type="caution">
    <text evidence="5">The sequence shown here is derived from an EMBL/GenBank/DDBJ whole genome shotgun (WGS) entry which is preliminary data.</text>
</comment>
<feature type="compositionally biased region" description="Basic and acidic residues" evidence="3">
    <location>
        <begin position="71"/>
        <end position="84"/>
    </location>
</feature>
<organism evidence="5 6">
    <name type="scientific">Pocillopora damicornis</name>
    <name type="common">Cauliflower coral</name>
    <name type="synonym">Millepora damicornis</name>
    <dbReference type="NCBI Taxonomy" id="46731"/>
    <lineage>
        <taxon>Eukaryota</taxon>
        <taxon>Metazoa</taxon>
        <taxon>Cnidaria</taxon>
        <taxon>Anthozoa</taxon>
        <taxon>Hexacorallia</taxon>
        <taxon>Scleractinia</taxon>
        <taxon>Astrocoeniina</taxon>
        <taxon>Pocilloporidae</taxon>
        <taxon>Pocillopora</taxon>
    </lineage>
</organism>
<comment type="caution">
    <text evidence="2">Lacks conserved residue(s) required for the propagation of feature annotation.</text>
</comment>
<name>A0A3M6TXF7_POCDA</name>
<feature type="non-terminal residue" evidence="5">
    <location>
        <position position="309"/>
    </location>
</feature>
<dbReference type="OrthoDB" id="5945079at2759"/>
<evidence type="ECO:0000313" key="6">
    <source>
        <dbReference type="Proteomes" id="UP000275408"/>
    </source>
</evidence>
<accession>A0A3M6TXF7</accession>
<dbReference type="PANTHER" id="PTHR21724:SF109">
    <property type="entry name" value="SHKT DOMAIN-CONTAINING PROTEIN"/>
    <property type="match status" value="1"/>
</dbReference>
<dbReference type="PANTHER" id="PTHR21724">
    <property type="entry name" value="SHKT DOMAIN-CONTAINING PROTEIN"/>
    <property type="match status" value="1"/>
</dbReference>
<feature type="non-terminal residue" evidence="5">
    <location>
        <position position="1"/>
    </location>
</feature>
<gene>
    <name evidence="5" type="ORF">pdam_00020234</name>
</gene>
<dbReference type="Proteomes" id="UP000275408">
    <property type="component" value="Unassembled WGS sequence"/>
</dbReference>
<dbReference type="AlphaFoldDB" id="A0A3M6TXF7"/>
<evidence type="ECO:0000313" key="5">
    <source>
        <dbReference type="EMBL" id="RMX45978.1"/>
    </source>
</evidence>
<dbReference type="Pfam" id="PF01549">
    <property type="entry name" value="ShK"/>
    <property type="match status" value="1"/>
</dbReference>
<proteinExistence type="predicted"/>
<dbReference type="Gene3D" id="1.10.10.1940">
    <property type="match status" value="1"/>
</dbReference>
<dbReference type="EMBL" id="RCHS01002738">
    <property type="protein sequence ID" value="RMX45978.1"/>
    <property type="molecule type" value="Genomic_DNA"/>
</dbReference>
<evidence type="ECO:0000256" key="3">
    <source>
        <dbReference type="SAM" id="MobiDB-lite"/>
    </source>
</evidence>